<dbReference type="AlphaFoldDB" id="A0A976FG53"/>
<dbReference type="Gene3D" id="3.90.1720.10">
    <property type="entry name" value="endopeptidase domain like (from Nostoc punctiforme)"/>
    <property type="match status" value="1"/>
</dbReference>
<keyword evidence="3 4" id="KW-0472">Membrane</keyword>
<evidence type="ECO:0000256" key="4">
    <source>
        <dbReference type="PROSITE-ProRule" id="PRU00282"/>
    </source>
</evidence>
<dbReference type="Gene3D" id="1.50.40.10">
    <property type="entry name" value="Mitochondrial carrier domain"/>
    <property type="match status" value="1"/>
</dbReference>
<organism evidence="7 8">
    <name type="scientific">Bremia lactucae</name>
    <name type="common">Lettuce downy mildew</name>
    <dbReference type="NCBI Taxonomy" id="4779"/>
    <lineage>
        <taxon>Eukaryota</taxon>
        <taxon>Sar</taxon>
        <taxon>Stramenopiles</taxon>
        <taxon>Oomycota</taxon>
        <taxon>Peronosporomycetes</taxon>
        <taxon>Peronosporales</taxon>
        <taxon>Peronosporaceae</taxon>
        <taxon>Bremia</taxon>
    </lineage>
</organism>
<sequence>MAPTIQSPTHLRQVHEAALSPAETRIRQLLRDIDIDTGDVVLFNRKCTSMGVYGGAICACAKFFGQTQWDHNGVVLRAPMLAPDAKTRDDEVFLLEATLTGVKLRPLVARILRSRGHEIAVRKLQVPRTPEFQQKAEMFAFRSLDALYEDNPANFFNAGVSVPTRIARERIFAALMATKKELGRLDAELAHRDQMAEFEKNALQQEQQVVHGRYHMLASELQRRERSVFENAVVEGDSPKMFCSQLVAELYQQVGLLLPYPSAKSYLPKHFSDGNNYLNLQHGASFLPEISIRKNLQHESEQYAIRRQEALDRGPQVGNETATIINCLRRHQLFHSLSESELLATASHFRRRVLTPGENVFYQGATGDNFYIIESGHCNVYIDYNHPSQICSKPTQWNTNKAPPPATILPNQVQKRTTIALPEFQSSSSLVGQHEHVHVATNGPGNAFGDSALMYDTPRRATIQASSTDHNIVLWQLEKSLFRKLVAQYPESQHSLEERRFLLATLSNHPLFTHLDDRAKALAVRQCFPLYVRRGTTILHQGDPGDYFYVIEDGKCEISRMNPRTLTPCIDRVIGRSATFGEAALLYNSRRGASVKALENGKLWCMDRASFVNITKSGSSALYKLFQRIGCTIQGRLTETFVTKSDLQRILQSSQQKSVNSRTCQEKDSKIVEHNILVSTRKSTRAVKLALLVLFHDPSGLVNFSQLAHFHIALGALNIDHFLPEVAFRVLKSYISFDREYSHVSTTVRKRTDVDEATIKLYDLPAAIHQYIATSEPIETNKLSKRVSMTQGHVEFYTRLFDLPAHQQDITHDDLVRGIAAFEAKTSFSHCLEDSDDFVAAKNEFQTFVTILKSDINALRTLWQAAELQVYDKESRSFRQDELKPLLNTSRVLQWGLALCENPTGHDWEALQPKLEGTIRNTKSVAFGQLQYTSLLAALSVGILVRTVCAPLERLKILMQVSPEARMTSSLSIDLKRMDLPYKSVIRGFQNMIQQSGYKSLFSGNLVHCLWVVPFVLGNGFLRHSCQQYYWSRTDLDSHKSQFVANVAIGGVAGVALSAILYPLDVIRGRLTVEQYYTGNRAMSGIFKCARFIWDKESIRGFYRGLGPASLGLCTYIGWNVTLYECMRPVFVHYDVDDTSTHLGHPSVPGQILCATTASLVSQCFSYPFDVIRRRVQLQGANWHPELVFPSYRNAWHCVRTSVAEEGGGIRGVRSLYRGLVVNAMKALPATVISFLSYEKLLKSKQDNDNAR</sequence>
<evidence type="ECO:0000313" key="7">
    <source>
        <dbReference type="EMBL" id="TDH66110.1"/>
    </source>
</evidence>
<feature type="transmembrane region" description="Helical" evidence="5">
    <location>
        <begin position="1043"/>
        <end position="1064"/>
    </location>
</feature>
<evidence type="ECO:0000256" key="3">
    <source>
        <dbReference type="ARBA" id="ARBA00023136"/>
    </source>
</evidence>
<keyword evidence="2 4" id="KW-0812">Transmembrane</keyword>
<dbReference type="Proteomes" id="UP000294530">
    <property type="component" value="Unassembled WGS sequence"/>
</dbReference>
<feature type="repeat" description="Solcar" evidence="4">
    <location>
        <begin position="1146"/>
        <end position="1244"/>
    </location>
</feature>
<dbReference type="PANTHER" id="PTHR11635:SF152">
    <property type="entry name" value="CAMP-DEPENDENT PROTEIN KINASE TYPE I REGULATORY SUBUNIT-RELATED"/>
    <property type="match status" value="1"/>
</dbReference>
<dbReference type="GO" id="GO:0005952">
    <property type="term" value="C:cAMP-dependent protein kinase complex"/>
    <property type="evidence" value="ECO:0007669"/>
    <property type="project" value="InterPro"/>
</dbReference>
<proteinExistence type="predicted"/>
<name>A0A976FG53_BRELC</name>
<evidence type="ECO:0000313" key="8">
    <source>
        <dbReference type="Proteomes" id="UP000294530"/>
    </source>
</evidence>
<dbReference type="InterPro" id="IPR038765">
    <property type="entry name" value="Papain-like_cys_pep_sf"/>
</dbReference>
<evidence type="ECO:0000256" key="5">
    <source>
        <dbReference type="SAM" id="Phobius"/>
    </source>
</evidence>
<dbReference type="InterPro" id="IPR050503">
    <property type="entry name" value="cAMP-dep_PK_reg_su-like"/>
</dbReference>
<dbReference type="SMART" id="SM00100">
    <property type="entry name" value="cNMP"/>
    <property type="match status" value="2"/>
</dbReference>
<dbReference type="InterPro" id="IPR018490">
    <property type="entry name" value="cNMP-bd_dom_sf"/>
</dbReference>
<dbReference type="Pfam" id="PF00027">
    <property type="entry name" value="cNMP_binding"/>
    <property type="match status" value="1"/>
</dbReference>
<evidence type="ECO:0000259" key="6">
    <source>
        <dbReference type="PROSITE" id="PS50042"/>
    </source>
</evidence>
<dbReference type="InterPro" id="IPR023395">
    <property type="entry name" value="MCP_dom_sf"/>
</dbReference>
<dbReference type="InterPro" id="IPR018108">
    <property type="entry name" value="MCP_transmembrane"/>
</dbReference>
<dbReference type="EMBL" id="SHOA02000008">
    <property type="protein sequence ID" value="TDH66110.1"/>
    <property type="molecule type" value="Genomic_DNA"/>
</dbReference>
<dbReference type="PROSITE" id="PS50042">
    <property type="entry name" value="CNMP_BINDING_3"/>
    <property type="match status" value="2"/>
</dbReference>
<evidence type="ECO:0000256" key="2">
    <source>
        <dbReference type="ARBA" id="ARBA00022692"/>
    </source>
</evidence>
<dbReference type="Pfam" id="PF00153">
    <property type="entry name" value="Mito_carr"/>
    <property type="match status" value="3"/>
</dbReference>
<dbReference type="GO" id="GO:0005829">
    <property type="term" value="C:cytosol"/>
    <property type="evidence" value="ECO:0007669"/>
    <property type="project" value="TreeGrafter"/>
</dbReference>
<dbReference type="OrthoDB" id="270584at2759"/>
<reference evidence="7 8" key="1">
    <citation type="journal article" date="2021" name="Genome Biol.">
        <title>AFLAP: assembly-free linkage analysis pipeline using k-mers from genome sequencing data.</title>
        <authorList>
            <person name="Fletcher K."/>
            <person name="Zhang L."/>
            <person name="Gil J."/>
            <person name="Han R."/>
            <person name="Cavanaugh K."/>
            <person name="Michelmore R."/>
        </authorList>
    </citation>
    <scope>NUCLEOTIDE SEQUENCE [LARGE SCALE GENOMIC DNA]</scope>
    <source>
        <strain evidence="7 8">SF5</strain>
    </source>
</reference>
<comment type="subcellular location">
    <subcellularLocation>
        <location evidence="1">Membrane</location>
        <topology evidence="1">Multi-pass membrane protein</topology>
    </subcellularLocation>
</comment>
<dbReference type="InterPro" id="IPR000595">
    <property type="entry name" value="cNMP-bd_dom"/>
</dbReference>
<accession>A0A976FG53</accession>
<feature type="repeat" description="Solcar" evidence="4">
    <location>
        <begin position="1041"/>
        <end position="1130"/>
    </location>
</feature>
<dbReference type="KEGG" id="blac:94349598"/>
<dbReference type="PANTHER" id="PTHR11635">
    <property type="entry name" value="CAMP-DEPENDENT PROTEIN KINASE REGULATORY CHAIN"/>
    <property type="match status" value="1"/>
</dbReference>
<evidence type="ECO:0000256" key="1">
    <source>
        <dbReference type="ARBA" id="ARBA00004141"/>
    </source>
</evidence>
<protein>
    <recommendedName>
        <fullName evidence="6">Cyclic nucleotide-binding domain-containing protein</fullName>
    </recommendedName>
</protein>
<dbReference type="GeneID" id="94349598"/>
<feature type="repeat" description="Solcar" evidence="4">
    <location>
        <begin position="929"/>
        <end position="1029"/>
    </location>
</feature>
<feature type="domain" description="Cyclic nucleotide-binding" evidence="6">
    <location>
        <begin position="511"/>
        <end position="614"/>
    </location>
</feature>
<dbReference type="SUPFAM" id="SSF51206">
    <property type="entry name" value="cAMP-binding domain-like"/>
    <property type="match status" value="2"/>
</dbReference>
<feature type="transmembrane region" description="Helical" evidence="5">
    <location>
        <begin position="1001"/>
        <end position="1022"/>
    </location>
</feature>
<dbReference type="CDD" id="cd00038">
    <property type="entry name" value="CAP_ED"/>
    <property type="match status" value="2"/>
</dbReference>
<dbReference type="RefSeq" id="XP_067815609.1">
    <property type="nucleotide sequence ID" value="XM_067963927.1"/>
</dbReference>
<keyword evidence="5" id="KW-1133">Transmembrane helix</keyword>
<dbReference type="SUPFAM" id="SSF103506">
    <property type="entry name" value="Mitochondrial carrier"/>
    <property type="match status" value="1"/>
</dbReference>
<keyword evidence="8" id="KW-1185">Reference proteome</keyword>
<dbReference type="GO" id="GO:0004862">
    <property type="term" value="F:cAMP-dependent protein kinase inhibitor activity"/>
    <property type="evidence" value="ECO:0007669"/>
    <property type="project" value="TreeGrafter"/>
</dbReference>
<gene>
    <name evidence="7" type="ORF">CCR75_005853</name>
</gene>
<comment type="caution">
    <text evidence="7">The sequence shown here is derived from an EMBL/GenBank/DDBJ whole genome shotgun (WGS) entry which is preliminary data.</text>
</comment>
<dbReference type="PRINTS" id="PR00103">
    <property type="entry name" value="CAMPKINASE"/>
</dbReference>
<dbReference type="InterPro" id="IPR014710">
    <property type="entry name" value="RmlC-like_jellyroll"/>
</dbReference>
<dbReference type="GO" id="GO:0034236">
    <property type="term" value="F:protein kinase A catalytic subunit binding"/>
    <property type="evidence" value="ECO:0007669"/>
    <property type="project" value="TreeGrafter"/>
</dbReference>
<feature type="domain" description="Cyclic nucleotide-binding" evidence="6">
    <location>
        <begin position="333"/>
        <end position="486"/>
    </location>
</feature>
<dbReference type="SUPFAM" id="SSF54001">
    <property type="entry name" value="Cysteine proteinases"/>
    <property type="match status" value="1"/>
</dbReference>
<dbReference type="GO" id="GO:0016020">
    <property type="term" value="C:membrane"/>
    <property type="evidence" value="ECO:0007669"/>
    <property type="project" value="UniProtKB-SubCell"/>
</dbReference>
<dbReference type="Gene3D" id="2.60.120.10">
    <property type="entry name" value="Jelly Rolls"/>
    <property type="match status" value="2"/>
</dbReference>
<dbReference type="GO" id="GO:0030552">
    <property type="term" value="F:cAMP binding"/>
    <property type="evidence" value="ECO:0007669"/>
    <property type="project" value="TreeGrafter"/>
</dbReference>
<dbReference type="PROSITE" id="PS50920">
    <property type="entry name" value="SOLCAR"/>
    <property type="match status" value="3"/>
</dbReference>